<protein>
    <submittedName>
        <fullName evidence="1">DUF5996 family protein</fullName>
    </submittedName>
</protein>
<reference evidence="1" key="1">
    <citation type="submission" date="2022-10" db="EMBL/GenBank/DDBJ databases">
        <title>The complete genomes of actinobacterial strains from the NBC collection.</title>
        <authorList>
            <person name="Joergensen T.S."/>
            <person name="Alvarez Arevalo M."/>
            <person name="Sterndorff E.B."/>
            <person name="Faurdal D."/>
            <person name="Vuksanovic O."/>
            <person name="Mourched A.-S."/>
            <person name="Charusanti P."/>
            <person name="Shaw S."/>
            <person name="Blin K."/>
            <person name="Weber T."/>
        </authorList>
    </citation>
    <scope>NUCLEOTIDE SEQUENCE</scope>
    <source>
        <strain evidence="1">NBC_00119</strain>
    </source>
</reference>
<dbReference type="AlphaFoldDB" id="A0AAU1U1A6"/>
<name>A0AAU1U1A6_9ACTN</name>
<accession>A0AAU1U1A6</accession>
<evidence type="ECO:0000313" key="1">
    <source>
        <dbReference type="EMBL" id="WTS10428.1"/>
    </source>
</evidence>
<organism evidence="1">
    <name type="scientific">Streptomyces sp. NBC_00119</name>
    <dbReference type="NCBI Taxonomy" id="2975659"/>
    <lineage>
        <taxon>Bacteria</taxon>
        <taxon>Bacillati</taxon>
        <taxon>Actinomycetota</taxon>
        <taxon>Actinomycetes</taxon>
        <taxon>Kitasatosporales</taxon>
        <taxon>Streptomycetaceae</taxon>
        <taxon>Streptomyces</taxon>
    </lineage>
</organism>
<proteinExistence type="predicted"/>
<dbReference type="InterPro" id="IPR046038">
    <property type="entry name" value="DUF5996"/>
</dbReference>
<dbReference type="Pfam" id="PF19459">
    <property type="entry name" value="DUF5996"/>
    <property type="match status" value="1"/>
</dbReference>
<gene>
    <name evidence="1" type="ORF">OHU69_04690</name>
</gene>
<sequence length="139" mass="15254">MAGRLSISERLNAWPALVHEDLAPMVDYVNRLVQVGASTPWTSPSRPAGGNIVLDVTPRGLRTPTFRRRGVTFEVHYRLLDSDVVVESADPRRAIVAFGEAVYEAAVETAGWPADVIGSRCDGWRMRTTPPAAVRGRDQ</sequence>
<dbReference type="EMBL" id="CP108195">
    <property type="protein sequence ID" value="WTS10428.1"/>
    <property type="molecule type" value="Genomic_DNA"/>
</dbReference>